<dbReference type="InterPro" id="IPR000709">
    <property type="entry name" value="Leu_Ile_Val-bd"/>
</dbReference>
<evidence type="ECO:0000256" key="5">
    <source>
        <dbReference type="SAM" id="SignalP"/>
    </source>
</evidence>
<dbReference type="PANTHER" id="PTHR47235">
    <property type="entry name" value="BLR6548 PROTEIN"/>
    <property type="match status" value="1"/>
</dbReference>
<dbReference type="KEGG" id="otd:J1M35_09615"/>
<reference evidence="7" key="1">
    <citation type="submission" date="2021-03" db="EMBL/GenBank/DDBJ databases">
        <title>Ottowia sp. 27C isolated from the cloaca of a Giant Asian pond turtle (Heosemys grandis).</title>
        <authorList>
            <person name="Spergser J."/>
            <person name="Busse H.-J."/>
        </authorList>
    </citation>
    <scope>NUCLEOTIDE SEQUENCE</scope>
    <source>
        <strain evidence="7">27C</strain>
    </source>
</reference>
<feature type="domain" description="Leucine-binding protein" evidence="6">
    <location>
        <begin position="40"/>
        <end position="369"/>
    </location>
</feature>
<dbReference type="PRINTS" id="PR00337">
    <property type="entry name" value="LEUILEVALBP"/>
</dbReference>
<organism evidence="7 8">
    <name type="scientific">Ottowia testudinis</name>
    <dbReference type="NCBI Taxonomy" id="2816950"/>
    <lineage>
        <taxon>Bacteria</taxon>
        <taxon>Pseudomonadati</taxon>
        <taxon>Pseudomonadota</taxon>
        <taxon>Betaproteobacteria</taxon>
        <taxon>Burkholderiales</taxon>
        <taxon>Comamonadaceae</taxon>
        <taxon>Ottowia</taxon>
    </lineage>
</organism>
<keyword evidence="3 5" id="KW-0732">Signal</keyword>
<dbReference type="GO" id="GO:0006865">
    <property type="term" value="P:amino acid transport"/>
    <property type="evidence" value="ECO:0007669"/>
    <property type="project" value="UniProtKB-KW"/>
</dbReference>
<dbReference type="Proteomes" id="UP000663903">
    <property type="component" value="Chromosome"/>
</dbReference>
<evidence type="ECO:0000256" key="4">
    <source>
        <dbReference type="ARBA" id="ARBA00022970"/>
    </source>
</evidence>
<keyword evidence="8" id="KW-1185">Reference proteome</keyword>
<name>A0A975CLA2_9BURK</name>
<comment type="similarity">
    <text evidence="1">Belongs to the leucine-binding protein family.</text>
</comment>
<dbReference type="AlphaFoldDB" id="A0A975CLA2"/>
<proteinExistence type="inferred from homology"/>
<sequence>MTFATPVMTRRRFQATALASLVAGPAALRNSFAQGGRILLGQSSPFTGPSGDLGVQFNAGAKVFFELLNARGGVGGRGIELVSLDDGYEPDRCAANTERLIGQDVLALFGYYGTNSCRAAMPMAIKAGVPFFAPSNGSMTLREPHNRLVFHMRASYEDETAAMINQLDTIGLKKVAVFYQNDGYGEGGMTGVSKALAAQSRKPVSTATIERNSAAVTPDMVRTLLAAKPDAIIQICTYKAAAAMIREARKAGFGGQFYNVSLVGTRPLAEELGKLASGVIVTQVLPSPHAGMAPLSREFQAAVAKHGKKVDINYTSFEGYVAAKLFADGLARAGGRITRETLVSGLESIGSADYGGFPISLSSTKHVASRFVEKSMMSGDGKFRV</sequence>
<keyword evidence="4" id="KW-0029">Amino-acid transport</keyword>
<dbReference type="EMBL" id="CP071796">
    <property type="protein sequence ID" value="QTD47092.1"/>
    <property type="molecule type" value="Genomic_DNA"/>
</dbReference>
<accession>A0A975CLA2</accession>
<evidence type="ECO:0000256" key="2">
    <source>
        <dbReference type="ARBA" id="ARBA00022448"/>
    </source>
</evidence>
<dbReference type="PANTHER" id="PTHR47235:SF1">
    <property type="entry name" value="BLR6548 PROTEIN"/>
    <property type="match status" value="1"/>
</dbReference>
<dbReference type="Pfam" id="PF13458">
    <property type="entry name" value="Peripla_BP_6"/>
    <property type="match status" value="1"/>
</dbReference>
<evidence type="ECO:0000259" key="6">
    <source>
        <dbReference type="Pfam" id="PF13458"/>
    </source>
</evidence>
<protein>
    <submittedName>
        <fullName evidence="7">ABC transporter substrate-binding protein</fullName>
    </submittedName>
</protein>
<feature type="chain" id="PRO_5036708754" evidence="5">
    <location>
        <begin position="20"/>
        <end position="385"/>
    </location>
</feature>
<feature type="signal peptide" evidence="5">
    <location>
        <begin position="1"/>
        <end position="19"/>
    </location>
</feature>
<evidence type="ECO:0000256" key="3">
    <source>
        <dbReference type="ARBA" id="ARBA00022729"/>
    </source>
</evidence>
<dbReference type="CDD" id="cd06326">
    <property type="entry name" value="PBP1_ABC_ligand_binding-like"/>
    <property type="match status" value="1"/>
</dbReference>
<keyword evidence="2" id="KW-0813">Transport</keyword>
<dbReference type="SUPFAM" id="SSF53822">
    <property type="entry name" value="Periplasmic binding protein-like I"/>
    <property type="match status" value="1"/>
</dbReference>
<dbReference type="InterPro" id="IPR028082">
    <property type="entry name" value="Peripla_BP_I"/>
</dbReference>
<evidence type="ECO:0000313" key="7">
    <source>
        <dbReference type="EMBL" id="QTD47092.1"/>
    </source>
</evidence>
<gene>
    <name evidence="7" type="ORF">J1M35_09615</name>
</gene>
<dbReference type="Gene3D" id="3.40.50.2300">
    <property type="match status" value="2"/>
</dbReference>
<evidence type="ECO:0000256" key="1">
    <source>
        <dbReference type="ARBA" id="ARBA00010062"/>
    </source>
</evidence>
<dbReference type="RefSeq" id="WP_208010988.1">
    <property type="nucleotide sequence ID" value="NZ_CP071796.1"/>
</dbReference>
<dbReference type="InterPro" id="IPR028081">
    <property type="entry name" value="Leu-bd"/>
</dbReference>
<evidence type="ECO:0000313" key="8">
    <source>
        <dbReference type="Proteomes" id="UP000663903"/>
    </source>
</evidence>